<feature type="compositionally biased region" description="Polar residues" evidence="1">
    <location>
        <begin position="352"/>
        <end position="362"/>
    </location>
</feature>
<evidence type="ECO:0000256" key="1">
    <source>
        <dbReference type="SAM" id="MobiDB-lite"/>
    </source>
</evidence>
<reference evidence="2" key="1">
    <citation type="submission" date="2018-05" db="EMBL/GenBank/DDBJ databases">
        <authorList>
            <person name="Lanie J.A."/>
            <person name="Ng W.-L."/>
            <person name="Kazmierczak K.M."/>
            <person name="Andrzejewski T.M."/>
            <person name="Davidsen T.M."/>
            <person name="Wayne K.J."/>
            <person name="Tettelin H."/>
            <person name="Glass J.I."/>
            <person name="Rusch D."/>
            <person name="Podicherti R."/>
            <person name="Tsui H.-C.T."/>
            <person name="Winkler M.E."/>
        </authorList>
    </citation>
    <scope>NUCLEOTIDE SEQUENCE</scope>
</reference>
<dbReference type="EMBL" id="UINC01017744">
    <property type="protein sequence ID" value="SVA73918.1"/>
    <property type="molecule type" value="Genomic_DNA"/>
</dbReference>
<gene>
    <name evidence="2" type="ORF">METZ01_LOCUS126772</name>
</gene>
<accession>A0A381YA41</accession>
<name>A0A381YA41_9ZZZZ</name>
<organism evidence="2">
    <name type="scientific">marine metagenome</name>
    <dbReference type="NCBI Taxonomy" id="408172"/>
    <lineage>
        <taxon>unclassified sequences</taxon>
        <taxon>metagenomes</taxon>
        <taxon>ecological metagenomes</taxon>
    </lineage>
</organism>
<feature type="region of interest" description="Disordered" evidence="1">
    <location>
        <begin position="30"/>
        <end position="82"/>
    </location>
</feature>
<feature type="compositionally biased region" description="Basic and acidic residues" evidence="1">
    <location>
        <begin position="61"/>
        <end position="80"/>
    </location>
</feature>
<protein>
    <submittedName>
        <fullName evidence="2">Uncharacterized protein</fullName>
    </submittedName>
</protein>
<sequence>MRKNLTALYPLTVFTIVLLCAQLLVAQTRNVGKDSSRPNRSSKDLTTRPDHGQDQSIIGVDSRDYSARPDRPGKRPDKSAYKQPDIVDDLKAVIEFQETELYLPSYKEDIPIYDIIQGNGLLNGVIKTYTTNPEIIKPTKEITEPKNITQPIDNSTIVVMEPVREYIIKDKVLEDEDRGLENAKADSPVPELEETEIAPSTYGDIERINDEIRSVTPTVRQPQESEATRPWGNVKSTRIYEGVPSQEHMANQGKSIEEIKGPDLSVPTKPEIIKPTTEITESKNITQPIDNSTIVVMEPVREYIIKDKVLEDEDRGLENAKADSPVPELEETEIAPSTYGDIERINDEIRSVTPTVRQPQESEATRPWGNVKSTRIYEGVPSQEHMANQGKSIEEIKGP</sequence>
<feature type="non-terminal residue" evidence="2">
    <location>
        <position position="399"/>
    </location>
</feature>
<feature type="compositionally biased region" description="Basic and acidic residues" evidence="1">
    <location>
        <begin position="31"/>
        <end position="53"/>
    </location>
</feature>
<dbReference type="AlphaFoldDB" id="A0A381YA41"/>
<evidence type="ECO:0000313" key="2">
    <source>
        <dbReference type="EMBL" id="SVA73918.1"/>
    </source>
</evidence>
<proteinExistence type="predicted"/>
<feature type="region of interest" description="Disordered" evidence="1">
    <location>
        <begin position="350"/>
        <end position="399"/>
    </location>
</feature>
<feature type="non-terminal residue" evidence="2">
    <location>
        <position position="1"/>
    </location>
</feature>